<sequence>MSAFQEHCNEIVREYVESVIIIDDGANLGQGSDKLEGVDSIVEPEPERNAFLKPEPKFEQKIIKNPEK</sequence>
<name>A0ABD4KVS2_VIBAN</name>
<gene>
    <name evidence="1" type="ORF">EAY07_21680</name>
</gene>
<evidence type="ECO:0000313" key="1">
    <source>
        <dbReference type="EMBL" id="MBF4274564.1"/>
    </source>
</evidence>
<organism evidence="1 2">
    <name type="scientific">Vibrio anguillarum</name>
    <name type="common">Listonella anguillarum</name>
    <dbReference type="NCBI Taxonomy" id="55601"/>
    <lineage>
        <taxon>Bacteria</taxon>
        <taxon>Pseudomonadati</taxon>
        <taxon>Pseudomonadota</taxon>
        <taxon>Gammaproteobacteria</taxon>
        <taxon>Vibrionales</taxon>
        <taxon>Vibrionaceae</taxon>
        <taxon>Vibrio</taxon>
    </lineage>
</organism>
<proteinExistence type="predicted"/>
<protein>
    <recommendedName>
        <fullName evidence="3">Transposase</fullName>
    </recommendedName>
</protein>
<accession>A0ABD4KVS2</accession>
<dbReference type="AlphaFoldDB" id="A0ABD4KVS2"/>
<comment type="caution">
    <text evidence="1">The sequence shown here is derived from an EMBL/GenBank/DDBJ whole genome shotgun (WGS) entry which is preliminary data.</text>
</comment>
<reference evidence="1 2" key="1">
    <citation type="journal article" date="2021" name="PeerJ">
        <title>Analysis of 44 Vibrio anguillarum genomes reveals high genetic diversity.</title>
        <authorList>
            <person name="Hansen M.J."/>
            <person name="Dalsgaard I."/>
        </authorList>
    </citation>
    <scope>NUCLEOTIDE SEQUENCE [LARGE SCALE GENOMIC DNA]</scope>
    <source>
        <strain evidence="1 2">17-16730-2A</strain>
    </source>
</reference>
<dbReference type="EMBL" id="RDOM01000378">
    <property type="protein sequence ID" value="MBF4274564.1"/>
    <property type="molecule type" value="Genomic_DNA"/>
</dbReference>
<dbReference type="Proteomes" id="UP000722957">
    <property type="component" value="Unassembled WGS sequence"/>
</dbReference>
<evidence type="ECO:0008006" key="3">
    <source>
        <dbReference type="Google" id="ProtNLM"/>
    </source>
</evidence>
<evidence type="ECO:0000313" key="2">
    <source>
        <dbReference type="Proteomes" id="UP000722957"/>
    </source>
</evidence>
<feature type="non-terminal residue" evidence="1">
    <location>
        <position position="68"/>
    </location>
</feature>